<evidence type="ECO:0000313" key="1">
    <source>
        <dbReference type="EMBL" id="TCO79166.1"/>
    </source>
</evidence>
<organism evidence="1 2">
    <name type="scientific">Marinisporobacter balticus</name>
    <dbReference type="NCBI Taxonomy" id="2018667"/>
    <lineage>
        <taxon>Bacteria</taxon>
        <taxon>Bacillati</taxon>
        <taxon>Bacillota</taxon>
        <taxon>Clostridia</taxon>
        <taxon>Peptostreptococcales</taxon>
        <taxon>Thermotaleaceae</taxon>
        <taxon>Marinisporobacter</taxon>
    </lineage>
</organism>
<dbReference type="EMBL" id="SLWV01000003">
    <property type="protein sequence ID" value="TCO79166.1"/>
    <property type="molecule type" value="Genomic_DNA"/>
</dbReference>
<reference evidence="1 2" key="1">
    <citation type="submission" date="2019-03" db="EMBL/GenBank/DDBJ databases">
        <title>Genomic Encyclopedia of Type Strains, Phase IV (KMG-IV): sequencing the most valuable type-strain genomes for metagenomic binning, comparative biology and taxonomic classification.</title>
        <authorList>
            <person name="Goeker M."/>
        </authorList>
    </citation>
    <scope>NUCLEOTIDE SEQUENCE [LARGE SCALE GENOMIC DNA]</scope>
    <source>
        <strain evidence="1 2">DSM 102940</strain>
    </source>
</reference>
<comment type="caution">
    <text evidence="1">The sequence shown here is derived from an EMBL/GenBank/DDBJ whole genome shotgun (WGS) entry which is preliminary data.</text>
</comment>
<sequence>MRQSLNEIKNVIDKHEYTIDNIICDIMKKFNFKTICCQSGASTIKADGYKIYLT</sequence>
<name>A0A4R2L5I5_9FIRM</name>
<protein>
    <submittedName>
        <fullName evidence="1">Uncharacterized protein</fullName>
    </submittedName>
</protein>
<gene>
    <name evidence="1" type="ORF">EV214_103219</name>
</gene>
<accession>A0A4R2L5I5</accession>
<keyword evidence="2" id="KW-1185">Reference proteome</keyword>
<dbReference type="Proteomes" id="UP000294919">
    <property type="component" value="Unassembled WGS sequence"/>
</dbReference>
<proteinExistence type="predicted"/>
<dbReference type="AlphaFoldDB" id="A0A4R2L5I5"/>
<evidence type="ECO:0000313" key="2">
    <source>
        <dbReference type="Proteomes" id="UP000294919"/>
    </source>
</evidence>